<proteinExistence type="predicted"/>
<keyword evidence="2" id="KW-1185">Reference proteome</keyword>
<dbReference type="Proteomes" id="UP000298030">
    <property type="component" value="Unassembled WGS sequence"/>
</dbReference>
<reference evidence="1 2" key="1">
    <citation type="journal article" date="2019" name="Nat. Ecol. Evol.">
        <title>Megaphylogeny resolves global patterns of mushroom evolution.</title>
        <authorList>
            <person name="Varga T."/>
            <person name="Krizsan K."/>
            <person name="Foldi C."/>
            <person name="Dima B."/>
            <person name="Sanchez-Garcia M."/>
            <person name="Sanchez-Ramirez S."/>
            <person name="Szollosi G.J."/>
            <person name="Szarkandi J.G."/>
            <person name="Papp V."/>
            <person name="Albert L."/>
            <person name="Andreopoulos W."/>
            <person name="Angelini C."/>
            <person name="Antonin V."/>
            <person name="Barry K.W."/>
            <person name="Bougher N.L."/>
            <person name="Buchanan P."/>
            <person name="Buyck B."/>
            <person name="Bense V."/>
            <person name="Catcheside P."/>
            <person name="Chovatia M."/>
            <person name="Cooper J."/>
            <person name="Damon W."/>
            <person name="Desjardin D."/>
            <person name="Finy P."/>
            <person name="Geml J."/>
            <person name="Haridas S."/>
            <person name="Hughes K."/>
            <person name="Justo A."/>
            <person name="Karasinski D."/>
            <person name="Kautmanova I."/>
            <person name="Kiss B."/>
            <person name="Kocsube S."/>
            <person name="Kotiranta H."/>
            <person name="LaButti K.M."/>
            <person name="Lechner B.E."/>
            <person name="Liimatainen K."/>
            <person name="Lipzen A."/>
            <person name="Lukacs Z."/>
            <person name="Mihaltcheva S."/>
            <person name="Morgado L.N."/>
            <person name="Niskanen T."/>
            <person name="Noordeloos M.E."/>
            <person name="Ohm R.A."/>
            <person name="Ortiz-Santana B."/>
            <person name="Ovrebo C."/>
            <person name="Racz N."/>
            <person name="Riley R."/>
            <person name="Savchenko A."/>
            <person name="Shiryaev A."/>
            <person name="Soop K."/>
            <person name="Spirin V."/>
            <person name="Szebenyi C."/>
            <person name="Tomsovsky M."/>
            <person name="Tulloss R.E."/>
            <person name="Uehling J."/>
            <person name="Grigoriev I.V."/>
            <person name="Vagvolgyi C."/>
            <person name="Papp T."/>
            <person name="Martin F.M."/>
            <person name="Miettinen O."/>
            <person name="Hibbett D.S."/>
            <person name="Nagy L.G."/>
        </authorList>
    </citation>
    <scope>NUCLEOTIDE SEQUENCE [LARGE SCALE GENOMIC DNA]</scope>
    <source>
        <strain evidence="1 2">FP101781</strain>
    </source>
</reference>
<sequence>MGAIPSTIHSLGGIFSAVLLFRDLAPSFPREEESIRVAQAYVLRSAPSHIGFPVGHSLNHTCALPLRRPGLYPPLWGRRRLAQALGLNKGYN</sequence>
<organism evidence="1 2">
    <name type="scientific">Coprinellus micaceus</name>
    <name type="common">Glistening ink-cap mushroom</name>
    <name type="synonym">Coprinus micaceus</name>
    <dbReference type="NCBI Taxonomy" id="71717"/>
    <lineage>
        <taxon>Eukaryota</taxon>
        <taxon>Fungi</taxon>
        <taxon>Dikarya</taxon>
        <taxon>Basidiomycota</taxon>
        <taxon>Agaricomycotina</taxon>
        <taxon>Agaricomycetes</taxon>
        <taxon>Agaricomycetidae</taxon>
        <taxon>Agaricales</taxon>
        <taxon>Agaricineae</taxon>
        <taxon>Psathyrellaceae</taxon>
        <taxon>Coprinellus</taxon>
    </lineage>
</organism>
<dbReference type="AlphaFoldDB" id="A0A4Y7THG7"/>
<accession>A0A4Y7THG7</accession>
<name>A0A4Y7THG7_COPMI</name>
<comment type="caution">
    <text evidence="1">The sequence shown here is derived from an EMBL/GenBank/DDBJ whole genome shotgun (WGS) entry which is preliminary data.</text>
</comment>
<protein>
    <submittedName>
        <fullName evidence="1">Uncharacterized protein</fullName>
    </submittedName>
</protein>
<gene>
    <name evidence="1" type="ORF">FA13DRAFT_162848</name>
</gene>
<dbReference type="EMBL" id="QPFP01000012">
    <property type="protein sequence ID" value="TEB33616.1"/>
    <property type="molecule type" value="Genomic_DNA"/>
</dbReference>
<evidence type="ECO:0000313" key="1">
    <source>
        <dbReference type="EMBL" id="TEB33616.1"/>
    </source>
</evidence>
<evidence type="ECO:0000313" key="2">
    <source>
        <dbReference type="Proteomes" id="UP000298030"/>
    </source>
</evidence>